<gene>
    <name evidence="2" type="ORF">VBRA1451_LOCUS25948</name>
</gene>
<keyword evidence="1" id="KW-1133">Transmembrane helix</keyword>
<reference evidence="2" key="1">
    <citation type="submission" date="2021-01" db="EMBL/GenBank/DDBJ databases">
        <authorList>
            <person name="Corre E."/>
            <person name="Pelletier E."/>
            <person name="Niang G."/>
            <person name="Scheremetjew M."/>
            <person name="Finn R."/>
            <person name="Kale V."/>
            <person name="Holt S."/>
            <person name="Cochrane G."/>
            <person name="Meng A."/>
            <person name="Brown T."/>
            <person name="Cohen L."/>
        </authorList>
    </citation>
    <scope>NUCLEOTIDE SEQUENCE</scope>
    <source>
        <strain evidence="2">CCMP3346</strain>
    </source>
</reference>
<dbReference type="AlphaFoldDB" id="A0A7S1KDM9"/>
<accession>A0A7S1KDM9</accession>
<evidence type="ECO:0000313" key="2">
    <source>
        <dbReference type="EMBL" id="CAD9070866.1"/>
    </source>
</evidence>
<proteinExistence type="predicted"/>
<organism evidence="2">
    <name type="scientific">Vitrella brassicaformis</name>
    <dbReference type="NCBI Taxonomy" id="1169539"/>
    <lineage>
        <taxon>Eukaryota</taxon>
        <taxon>Sar</taxon>
        <taxon>Alveolata</taxon>
        <taxon>Colpodellida</taxon>
        <taxon>Vitrellaceae</taxon>
        <taxon>Vitrella</taxon>
    </lineage>
</organism>
<evidence type="ECO:0000256" key="1">
    <source>
        <dbReference type="SAM" id="Phobius"/>
    </source>
</evidence>
<dbReference type="EMBL" id="HBGB01044069">
    <property type="protein sequence ID" value="CAD9070866.1"/>
    <property type="molecule type" value="Transcribed_RNA"/>
</dbReference>
<name>A0A7S1KDM9_9ALVE</name>
<feature type="transmembrane region" description="Helical" evidence="1">
    <location>
        <begin position="45"/>
        <end position="64"/>
    </location>
</feature>
<protein>
    <submittedName>
        <fullName evidence="2">Uncharacterized protein</fullName>
    </submittedName>
</protein>
<feature type="transmembrane region" description="Helical" evidence="1">
    <location>
        <begin position="76"/>
        <end position="96"/>
    </location>
</feature>
<keyword evidence="1" id="KW-0812">Transmembrane</keyword>
<keyword evidence="1" id="KW-0472">Membrane</keyword>
<sequence length="114" mass="12352">MSVSGWMDGSVCVCVCVSCSRSHDGPGQSICVYGVVWPNRFLNDYVYQVFIYFSVAWLLGPFSGSFSLPISLHHSVIAFSVCLPACLSVYVCMSVYRSLTHSPGAFVLPALLTG</sequence>